<keyword evidence="2" id="KW-1185">Reference proteome</keyword>
<evidence type="ECO:0000313" key="2">
    <source>
        <dbReference type="Proteomes" id="UP000054350"/>
    </source>
</evidence>
<dbReference type="Proteomes" id="UP000054350">
    <property type="component" value="Unassembled WGS sequence"/>
</dbReference>
<proteinExistence type="predicted"/>
<dbReference type="OrthoDB" id="5673at2759"/>
<protein>
    <submittedName>
        <fullName evidence="1">Uncharacterized protein</fullName>
    </submittedName>
</protein>
<dbReference type="VEuPathDB" id="FungiDB:AMAG_09011"/>
<sequence length="177" mass="19956">MDGYTERITAQRVAVTFDDPALANLTPIERVILSSNGTLQRILSAFYNAPIDVVVVKNLAKQKEGVKDTWVVDREIHLMCQGERLGVAVSQLVITKREYFDLLITKSVGLGQFFKLQFVQPAFVLTEVRKTDRELYRLYELSCPGVVCTIGETFPTWVVDTDRPAMLAKKPRPPTPL</sequence>
<dbReference type="STRING" id="578462.A0A0L0SN64"/>
<dbReference type="SUPFAM" id="SSF64288">
    <property type="entry name" value="Chorismate lyase-like"/>
    <property type="match status" value="1"/>
</dbReference>
<dbReference type="OMA" id="IEKHKYG"/>
<organism evidence="1 2">
    <name type="scientific">Allomyces macrogynus (strain ATCC 38327)</name>
    <name type="common">Allomyces javanicus var. macrogynus</name>
    <dbReference type="NCBI Taxonomy" id="578462"/>
    <lineage>
        <taxon>Eukaryota</taxon>
        <taxon>Fungi</taxon>
        <taxon>Fungi incertae sedis</taxon>
        <taxon>Blastocladiomycota</taxon>
        <taxon>Blastocladiomycetes</taxon>
        <taxon>Blastocladiales</taxon>
        <taxon>Blastocladiaceae</taxon>
        <taxon>Allomyces</taxon>
    </lineage>
</organism>
<gene>
    <name evidence="1" type="ORF">AMAG_09011</name>
</gene>
<dbReference type="EMBL" id="GG745343">
    <property type="protein sequence ID" value="KNE63948.1"/>
    <property type="molecule type" value="Genomic_DNA"/>
</dbReference>
<reference evidence="2" key="2">
    <citation type="submission" date="2009-11" db="EMBL/GenBank/DDBJ databases">
        <title>The Genome Sequence of Allomyces macrogynus strain ATCC 38327.</title>
        <authorList>
            <consortium name="The Broad Institute Genome Sequencing Platform"/>
            <person name="Russ C."/>
            <person name="Cuomo C."/>
            <person name="Shea T."/>
            <person name="Young S.K."/>
            <person name="Zeng Q."/>
            <person name="Koehrsen M."/>
            <person name="Haas B."/>
            <person name="Borodovsky M."/>
            <person name="Guigo R."/>
            <person name="Alvarado L."/>
            <person name="Berlin A."/>
            <person name="Borenstein D."/>
            <person name="Chen Z."/>
            <person name="Engels R."/>
            <person name="Freedman E."/>
            <person name="Gellesch M."/>
            <person name="Goldberg J."/>
            <person name="Griggs A."/>
            <person name="Gujja S."/>
            <person name="Heiman D."/>
            <person name="Hepburn T."/>
            <person name="Howarth C."/>
            <person name="Jen D."/>
            <person name="Larson L."/>
            <person name="Lewis B."/>
            <person name="Mehta T."/>
            <person name="Park D."/>
            <person name="Pearson M."/>
            <person name="Roberts A."/>
            <person name="Saif S."/>
            <person name="Shenoy N."/>
            <person name="Sisk P."/>
            <person name="Stolte C."/>
            <person name="Sykes S."/>
            <person name="Walk T."/>
            <person name="White J."/>
            <person name="Yandava C."/>
            <person name="Burger G."/>
            <person name="Gray M.W."/>
            <person name="Holland P.W.H."/>
            <person name="King N."/>
            <person name="Lang F.B.F."/>
            <person name="Roger A.J."/>
            <person name="Ruiz-Trillo I."/>
            <person name="Lander E."/>
            <person name="Nusbaum C."/>
        </authorList>
    </citation>
    <scope>NUCLEOTIDE SEQUENCE [LARGE SCALE GENOMIC DNA]</scope>
    <source>
        <strain evidence="2">ATCC 38327</strain>
    </source>
</reference>
<dbReference type="eggNOG" id="ENOG502SE2A">
    <property type="taxonomic scope" value="Eukaryota"/>
</dbReference>
<dbReference type="InterPro" id="IPR028978">
    <property type="entry name" value="Chorismate_lyase_/UTRA_dom_sf"/>
</dbReference>
<dbReference type="Gene3D" id="3.40.1410.10">
    <property type="entry name" value="Chorismate lyase-like"/>
    <property type="match status" value="1"/>
</dbReference>
<evidence type="ECO:0000313" key="1">
    <source>
        <dbReference type="EMBL" id="KNE63948.1"/>
    </source>
</evidence>
<dbReference type="AlphaFoldDB" id="A0A0L0SN64"/>
<reference evidence="1 2" key="1">
    <citation type="submission" date="2009-11" db="EMBL/GenBank/DDBJ databases">
        <title>Annotation of Allomyces macrogynus ATCC 38327.</title>
        <authorList>
            <consortium name="The Broad Institute Genome Sequencing Platform"/>
            <person name="Russ C."/>
            <person name="Cuomo C."/>
            <person name="Burger G."/>
            <person name="Gray M.W."/>
            <person name="Holland P.W.H."/>
            <person name="King N."/>
            <person name="Lang F.B.F."/>
            <person name="Roger A.J."/>
            <person name="Ruiz-Trillo I."/>
            <person name="Young S.K."/>
            <person name="Zeng Q."/>
            <person name="Gargeya S."/>
            <person name="Fitzgerald M."/>
            <person name="Haas B."/>
            <person name="Abouelleil A."/>
            <person name="Alvarado L."/>
            <person name="Arachchi H.M."/>
            <person name="Berlin A."/>
            <person name="Chapman S.B."/>
            <person name="Gearin G."/>
            <person name="Goldberg J."/>
            <person name="Griggs A."/>
            <person name="Gujja S."/>
            <person name="Hansen M."/>
            <person name="Heiman D."/>
            <person name="Howarth C."/>
            <person name="Larimer J."/>
            <person name="Lui A."/>
            <person name="MacDonald P.J.P."/>
            <person name="McCowen C."/>
            <person name="Montmayeur A."/>
            <person name="Murphy C."/>
            <person name="Neiman D."/>
            <person name="Pearson M."/>
            <person name="Priest M."/>
            <person name="Roberts A."/>
            <person name="Saif S."/>
            <person name="Shea T."/>
            <person name="Sisk P."/>
            <person name="Stolte C."/>
            <person name="Sykes S."/>
            <person name="Wortman J."/>
            <person name="Nusbaum C."/>
            <person name="Birren B."/>
        </authorList>
    </citation>
    <scope>NUCLEOTIDE SEQUENCE [LARGE SCALE GENOMIC DNA]</scope>
    <source>
        <strain evidence="1 2">ATCC 38327</strain>
    </source>
</reference>
<accession>A0A0L0SN64</accession>
<name>A0A0L0SN64_ALLM3</name>